<sequence length="53" mass="6024">MNQWQSSPQDSGLSMVQDPRSVKIMQSEPQMPFDKIKPSNQNHGLLQSNLRSP</sequence>
<evidence type="ECO:0000313" key="2">
    <source>
        <dbReference type="EMBL" id="KAH3751450.1"/>
    </source>
</evidence>
<dbReference type="EMBL" id="JAIWYP010000010">
    <property type="protein sequence ID" value="KAH3751450.1"/>
    <property type="molecule type" value="Genomic_DNA"/>
</dbReference>
<feature type="compositionally biased region" description="Polar residues" evidence="1">
    <location>
        <begin position="38"/>
        <end position="53"/>
    </location>
</feature>
<name>A0A9D4I7T2_DREPO</name>
<feature type="compositionally biased region" description="Polar residues" evidence="1">
    <location>
        <begin position="1"/>
        <end position="14"/>
    </location>
</feature>
<reference evidence="2" key="1">
    <citation type="journal article" date="2019" name="bioRxiv">
        <title>The Genome of the Zebra Mussel, Dreissena polymorpha: A Resource for Invasive Species Research.</title>
        <authorList>
            <person name="McCartney M.A."/>
            <person name="Auch B."/>
            <person name="Kono T."/>
            <person name="Mallez S."/>
            <person name="Zhang Y."/>
            <person name="Obille A."/>
            <person name="Becker A."/>
            <person name="Abrahante J.E."/>
            <person name="Garbe J."/>
            <person name="Badalamenti J.P."/>
            <person name="Herman A."/>
            <person name="Mangelson H."/>
            <person name="Liachko I."/>
            <person name="Sullivan S."/>
            <person name="Sone E.D."/>
            <person name="Koren S."/>
            <person name="Silverstein K.A.T."/>
            <person name="Beckman K.B."/>
            <person name="Gohl D.M."/>
        </authorList>
    </citation>
    <scope>NUCLEOTIDE SEQUENCE</scope>
    <source>
        <strain evidence="2">Duluth1</strain>
        <tissue evidence="2">Whole animal</tissue>
    </source>
</reference>
<comment type="caution">
    <text evidence="2">The sequence shown here is derived from an EMBL/GenBank/DDBJ whole genome shotgun (WGS) entry which is preliminary data.</text>
</comment>
<proteinExistence type="predicted"/>
<dbReference type="Proteomes" id="UP000828390">
    <property type="component" value="Unassembled WGS sequence"/>
</dbReference>
<organism evidence="2 3">
    <name type="scientific">Dreissena polymorpha</name>
    <name type="common">Zebra mussel</name>
    <name type="synonym">Mytilus polymorpha</name>
    <dbReference type="NCBI Taxonomy" id="45954"/>
    <lineage>
        <taxon>Eukaryota</taxon>
        <taxon>Metazoa</taxon>
        <taxon>Spiralia</taxon>
        <taxon>Lophotrochozoa</taxon>
        <taxon>Mollusca</taxon>
        <taxon>Bivalvia</taxon>
        <taxon>Autobranchia</taxon>
        <taxon>Heteroconchia</taxon>
        <taxon>Euheterodonta</taxon>
        <taxon>Imparidentia</taxon>
        <taxon>Neoheterodontei</taxon>
        <taxon>Myida</taxon>
        <taxon>Dreissenoidea</taxon>
        <taxon>Dreissenidae</taxon>
        <taxon>Dreissena</taxon>
    </lineage>
</organism>
<reference evidence="2" key="2">
    <citation type="submission" date="2020-11" db="EMBL/GenBank/DDBJ databases">
        <authorList>
            <person name="McCartney M.A."/>
            <person name="Auch B."/>
            <person name="Kono T."/>
            <person name="Mallez S."/>
            <person name="Becker A."/>
            <person name="Gohl D.M."/>
            <person name="Silverstein K.A.T."/>
            <person name="Koren S."/>
            <person name="Bechman K.B."/>
            <person name="Herman A."/>
            <person name="Abrahante J.E."/>
            <person name="Garbe J."/>
        </authorList>
    </citation>
    <scope>NUCLEOTIDE SEQUENCE</scope>
    <source>
        <strain evidence="2">Duluth1</strain>
        <tissue evidence="2">Whole animal</tissue>
    </source>
</reference>
<keyword evidence="3" id="KW-1185">Reference proteome</keyword>
<accession>A0A9D4I7T2</accession>
<evidence type="ECO:0000313" key="3">
    <source>
        <dbReference type="Proteomes" id="UP000828390"/>
    </source>
</evidence>
<evidence type="ECO:0000256" key="1">
    <source>
        <dbReference type="SAM" id="MobiDB-lite"/>
    </source>
</evidence>
<dbReference type="AlphaFoldDB" id="A0A9D4I7T2"/>
<gene>
    <name evidence="2" type="ORF">DPMN_186008</name>
</gene>
<feature type="region of interest" description="Disordered" evidence="1">
    <location>
        <begin position="1"/>
        <end position="53"/>
    </location>
</feature>
<protein>
    <submittedName>
        <fullName evidence="2">Uncharacterized protein</fullName>
    </submittedName>
</protein>